<dbReference type="Pfam" id="PF12705">
    <property type="entry name" value="PDDEXK_1"/>
    <property type="match status" value="1"/>
</dbReference>
<dbReference type="RefSeq" id="WP_148730964.1">
    <property type="nucleotide sequence ID" value="NZ_JADRGG010000014.1"/>
</dbReference>
<evidence type="ECO:0000313" key="3">
    <source>
        <dbReference type="EMBL" id="TYK31861.1"/>
    </source>
</evidence>
<dbReference type="SUPFAM" id="SSF52540">
    <property type="entry name" value="P-loop containing nucleoside triphosphate hydrolases"/>
    <property type="match status" value="1"/>
</dbReference>
<feature type="domain" description="PD-(D/E)XK endonuclease-like" evidence="2">
    <location>
        <begin position="682"/>
        <end position="976"/>
    </location>
</feature>
<gene>
    <name evidence="3" type="ORF">FNJ60_14630</name>
</gene>
<reference evidence="3 4" key="1">
    <citation type="submission" date="2019-07" db="EMBL/GenBank/DDBJ databases">
        <title>Draft Genome Sequences of Bacteroides pyogenes Strains Isolated from the Uterus Holstein Dairy Cows with Metritis.</title>
        <authorList>
            <person name="Cunha F."/>
            <person name="Galvao K.N."/>
            <person name="Jeon S.J."/>
            <person name="Jeong K.C."/>
        </authorList>
    </citation>
    <scope>NUCLEOTIDE SEQUENCE [LARGE SCALE GENOMIC DNA]</scope>
    <source>
        <strain evidence="3 4">KG-31</strain>
    </source>
</reference>
<dbReference type="InterPro" id="IPR038726">
    <property type="entry name" value="PDDEXK_AddAB-type"/>
</dbReference>
<dbReference type="Gene3D" id="3.90.320.10">
    <property type="match status" value="1"/>
</dbReference>
<dbReference type="InterPro" id="IPR011335">
    <property type="entry name" value="Restrct_endonuc-II-like"/>
</dbReference>
<evidence type="ECO:0000256" key="1">
    <source>
        <dbReference type="SAM" id="MobiDB-lite"/>
    </source>
</evidence>
<protein>
    <submittedName>
        <fullName evidence="3">PD-(D/E)XK nuclease family protein</fullName>
    </submittedName>
</protein>
<dbReference type="AlphaFoldDB" id="A0A5D3FU69"/>
<dbReference type="InterPro" id="IPR027417">
    <property type="entry name" value="P-loop_NTPase"/>
</dbReference>
<dbReference type="InterPro" id="IPR011604">
    <property type="entry name" value="PDDEXK-like_dom_sf"/>
</dbReference>
<name>A0A5D3FU69_9BACE</name>
<evidence type="ECO:0000313" key="4">
    <source>
        <dbReference type="Proteomes" id="UP000324383"/>
    </source>
</evidence>
<comment type="caution">
    <text evidence="3">The sequence shown here is derived from an EMBL/GenBank/DDBJ whole genome shotgun (WGS) entry which is preliminary data.</text>
</comment>
<accession>A0A5D3FU69</accession>
<dbReference type="SUPFAM" id="SSF52980">
    <property type="entry name" value="Restriction endonuclease-like"/>
    <property type="match status" value="1"/>
</dbReference>
<proteinExistence type="predicted"/>
<keyword evidence="4" id="KW-1185">Reference proteome</keyword>
<organism evidence="3 4">
    <name type="scientific">Bacteroides pyogenes</name>
    <dbReference type="NCBI Taxonomy" id="310300"/>
    <lineage>
        <taxon>Bacteria</taxon>
        <taxon>Pseudomonadati</taxon>
        <taxon>Bacteroidota</taxon>
        <taxon>Bacteroidia</taxon>
        <taxon>Bacteroidales</taxon>
        <taxon>Bacteroidaceae</taxon>
        <taxon>Bacteroides</taxon>
    </lineage>
</organism>
<feature type="compositionally biased region" description="Basic and acidic residues" evidence="1">
    <location>
        <begin position="323"/>
        <end position="333"/>
    </location>
</feature>
<feature type="region of interest" description="Disordered" evidence="1">
    <location>
        <begin position="308"/>
        <end position="333"/>
    </location>
</feature>
<evidence type="ECO:0000259" key="2">
    <source>
        <dbReference type="Pfam" id="PF12705"/>
    </source>
</evidence>
<sequence>MQTFLQLVAHDLYTKTGNDMSRVALVFPNKRAGLFFNEYLAEESEQPVWSPATMSISDLFQSQSVQKAGDPIRLVCELYKVFREETGSRETLDDFYFWGELLISDFDDVDKNLVDADKLFGNLQDLKALTDDYDFLDKEQEEAIQLFFRNFSIEQRTELKEKFISLWEKLGTIYHRYRENLANLGIAYEGMLYRNVIERLNAEELPYDRYVFVGFNVLNKVETKFFRLLKEAGKAMFYWDYDVFYTQRIKKHEAGEFILRNLKNFPNELPESCFDSLEKPKKIRYISAPTENAQARFLTEWTKELTEGEKNETEDGMLGGNTKETDNEKAKERKEKENAVVLCNEALLLPVLHSIPQEVKNVNVTMGFPLAQTPVYSFINAVLELQTNGYRTDTGRFIHEAVSTVLKHPYTRRLSPHAELLERELTRTNRFYPLPSELKKDDFLAFLFTPRNGVKELCGYLSELVKEISVIYRKESEYHDIFNQLYRESLFKCFTTLNRFYTLIESGELDVRADTLKRLIGKVLAASNIPFHGEPAIGMQVMGVLETRNLDFRNLIILSLNEGQLPKAGGESSFIPYNLRKAFGMTTIEHKNAVYAYYFYRLIQRAENITLLYNTSADGLNRGEESRFMLQLFIESPHEITREYLEAGQSLCGSQEIKIEKTAGVWKRMQDAYDCSNPGSSELSPSALNTYLDCRLKFYYRYVAGLKTPEEVSAEIDSALFGTIFHLAAQLAYTELTSNGKTIRKEDLERLLRNEVKLQSYVDEAFKEKFFKVTGDEKPEYNGIQLINSKVIVSYLKQLLRNDLQYAPFDMVAMEKPVEEEVNVETEEKTFTLRIGGVIDRMDAKEDTLRIVDYKTGGTPKTPANIEQLFTPSETRPNYIFQTFLYAAIMSRQQPLKVAPALLYIHRAASESYSPVIEMGEPRQPKIPVDNFALFEDEFRERLSTLLKEIFNKEEPFTQTEDIKKCAYCDFKAICRR</sequence>
<dbReference type="Proteomes" id="UP000324383">
    <property type="component" value="Unassembled WGS sequence"/>
</dbReference>
<dbReference type="EMBL" id="VKLW01000053">
    <property type="protein sequence ID" value="TYK31861.1"/>
    <property type="molecule type" value="Genomic_DNA"/>
</dbReference>